<dbReference type="InterPro" id="IPR016066">
    <property type="entry name" value="A-D-PHexomutase_CS"/>
</dbReference>
<accession>A0A150HCL7</accession>
<evidence type="ECO:0000313" key="13">
    <source>
        <dbReference type="Proteomes" id="UP000243589"/>
    </source>
</evidence>
<feature type="domain" description="Alpha-D-phosphohexomutase C-terminal" evidence="8">
    <location>
        <begin position="405"/>
        <end position="479"/>
    </location>
</feature>
<evidence type="ECO:0000259" key="8">
    <source>
        <dbReference type="Pfam" id="PF00408"/>
    </source>
</evidence>
<dbReference type="InterPro" id="IPR036900">
    <property type="entry name" value="A-D-PHexomutase_C_sf"/>
</dbReference>
<gene>
    <name evidence="12" type="primary">algC</name>
    <name evidence="12" type="ORF">Bravens_00334</name>
</gene>
<dbReference type="InterPro" id="IPR005844">
    <property type="entry name" value="A-D-PHexomutase_a/b/a-I"/>
</dbReference>
<dbReference type="SUPFAM" id="SSF55957">
    <property type="entry name" value="Phosphoglucomutase, C-terminal domain"/>
    <property type="match status" value="1"/>
</dbReference>
<dbReference type="EMBL" id="LQQC01000004">
    <property type="protein sequence ID" value="KXZ59400.1"/>
    <property type="molecule type" value="Genomic_DNA"/>
</dbReference>
<dbReference type="Pfam" id="PF02879">
    <property type="entry name" value="PGM_PMM_II"/>
    <property type="match status" value="1"/>
</dbReference>
<dbReference type="PRINTS" id="PR00509">
    <property type="entry name" value="PGMPMM"/>
</dbReference>
<reference evidence="12 13" key="1">
    <citation type="submission" date="2016-01" db="EMBL/GenBank/DDBJ databases">
        <title>Use of Whole Genome Sequencing to ascertain that Brevibacterium massiliense (Roux, Raoult 2009) is a later heterotypic synonym of Brevibacterium ravenspurgense (Mages 2008).</title>
        <authorList>
            <person name="Bernier A.-M."/>
            <person name="Burdz T."/>
            <person name="Huynh C."/>
            <person name="Pachecho A.L."/>
            <person name="Wiebe D."/>
            <person name="Bonner C."/>
            <person name="Bernard K."/>
        </authorList>
    </citation>
    <scope>NUCLEOTIDE SEQUENCE [LARGE SCALE GENOMIC DNA]</scope>
    <source>
        <strain evidence="12 13">CCUG56047</strain>
    </source>
</reference>
<dbReference type="Pfam" id="PF00408">
    <property type="entry name" value="PGM_PMM_IV"/>
    <property type="match status" value="1"/>
</dbReference>
<dbReference type="Pfam" id="PF02878">
    <property type="entry name" value="PGM_PMM_I"/>
    <property type="match status" value="1"/>
</dbReference>
<evidence type="ECO:0000256" key="3">
    <source>
        <dbReference type="ARBA" id="ARBA00022553"/>
    </source>
</evidence>
<dbReference type="GO" id="GO:0004614">
    <property type="term" value="F:phosphoglucomutase activity"/>
    <property type="evidence" value="ECO:0007669"/>
    <property type="project" value="UniProtKB-EC"/>
</dbReference>
<evidence type="ECO:0000313" key="12">
    <source>
        <dbReference type="EMBL" id="KXZ59400.1"/>
    </source>
</evidence>
<dbReference type="PROSITE" id="PS00710">
    <property type="entry name" value="PGM_PMM"/>
    <property type="match status" value="1"/>
</dbReference>
<dbReference type="GO" id="GO:0005975">
    <property type="term" value="P:carbohydrate metabolic process"/>
    <property type="evidence" value="ECO:0007669"/>
    <property type="project" value="InterPro"/>
</dbReference>
<dbReference type="Gene3D" id="3.30.310.50">
    <property type="entry name" value="Alpha-D-phosphohexomutase, C-terminal domain"/>
    <property type="match status" value="1"/>
</dbReference>
<feature type="domain" description="Alpha-D-phosphohexomutase alpha/beta/alpha" evidence="11">
    <location>
        <begin position="301"/>
        <end position="396"/>
    </location>
</feature>
<dbReference type="EC" id="5.4.2.2" evidence="12"/>
<dbReference type="InterPro" id="IPR005845">
    <property type="entry name" value="A-D-PHexomutase_a/b/a-II"/>
</dbReference>
<evidence type="ECO:0000256" key="1">
    <source>
        <dbReference type="ARBA" id="ARBA00001946"/>
    </source>
</evidence>
<feature type="domain" description="Alpha-D-phosphohexomutase alpha/beta/alpha" evidence="9">
    <location>
        <begin position="9"/>
        <end position="123"/>
    </location>
</feature>
<dbReference type="CDD" id="cd03089">
    <property type="entry name" value="PMM_PGM"/>
    <property type="match status" value="1"/>
</dbReference>
<dbReference type="AlphaFoldDB" id="A0A150HCL7"/>
<sequence>MTRYARERRTVGAYDVRGLVGEELTDDFIFAFGWAVARAAQAEWGSEEILIAHDMRETSPRFSRLLAAGSRQAGLQPKNIGMASTDQLYFASGEYGLPGFMVTASHNPPEYNGIKVCGPGASGVSRKDLLGTALELLDSAPECSYGPGSADSAAAADTQLGVDEALAQRTARGFAERIRSLTGLNRVQGLTIVVDAGSGMAGLTVPQVFGSAAELEALNITVRGMYMEPDGTFPYHPANPLDPANLVDLQKAVIAARAETAEPVIGLAFDGDADRCFFVDENGDTVSASAIGAMTAVNEIRRVRAEEQPVVLHNLLTSRSSVQWVEKAGGTPVRTAVGHSGIKQAMRTNNAVFAFEHSAHYYFRDFFGADSGLLAAGHVLAAVHASGKQLSELAADYAPGPMSGEINSRVEDQQTVLEAVAEAGQRGDFGPVTIDRLDGITLDGDGFWINVRTSNTEPLVRLNVEAGSQERVDELVEAALAIIRA</sequence>
<evidence type="ECO:0000256" key="5">
    <source>
        <dbReference type="ARBA" id="ARBA00022842"/>
    </source>
</evidence>
<evidence type="ECO:0000256" key="4">
    <source>
        <dbReference type="ARBA" id="ARBA00022723"/>
    </source>
</evidence>
<keyword evidence="3" id="KW-0597">Phosphoprotein</keyword>
<dbReference type="GO" id="GO:0000287">
    <property type="term" value="F:magnesium ion binding"/>
    <property type="evidence" value="ECO:0007669"/>
    <property type="project" value="InterPro"/>
</dbReference>
<dbReference type="RefSeq" id="WP_062019731.1">
    <property type="nucleotide sequence ID" value="NZ_LQQC01000004.1"/>
</dbReference>
<dbReference type="PATRIC" id="fig|479117.4.peg.330"/>
<evidence type="ECO:0000259" key="11">
    <source>
        <dbReference type="Pfam" id="PF02880"/>
    </source>
</evidence>
<dbReference type="InterPro" id="IPR016055">
    <property type="entry name" value="A-D-PHexomutase_a/b/a-I/II/III"/>
</dbReference>
<organism evidence="12 13">
    <name type="scientific">Brevibacterium ravenspurgense</name>
    <dbReference type="NCBI Taxonomy" id="479117"/>
    <lineage>
        <taxon>Bacteria</taxon>
        <taxon>Bacillati</taxon>
        <taxon>Actinomycetota</taxon>
        <taxon>Actinomycetes</taxon>
        <taxon>Micrococcales</taxon>
        <taxon>Brevibacteriaceae</taxon>
        <taxon>Brevibacterium</taxon>
    </lineage>
</organism>
<evidence type="ECO:0000256" key="6">
    <source>
        <dbReference type="ARBA" id="ARBA00023235"/>
    </source>
</evidence>
<keyword evidence="5 7" id="KW-0460">Magnesium</keyword>
<protein>
    <submittedName>
        <fullName evidence="12">Phosphomannomutase/phosphoglucomutase</fullName>
        <ecNumber evidence="12">5.4.2.2</ecNumber>
    </submittedName>
</protein>
<keyword evidence="4 7" id="KW-0479">Metal-binding</keyword>
<dbReference type="SUPFAM" id="SSF53738">
    <property type="entry name" value="Phosphoglucomutase, first 3 domains"/>
    <property type="match status" value="3"/>
</dbReference>
<dbReference type="InterPro" id="IPR005841">
    <property type="entry name" value="Alpha-D-phosphohexomutase_SF"/>
</dbReference>
<comment type="caution">
    <text evidence="12">The sequence shown here is derived from an EMBL/GenBank/DDBJ whole genome shotgun (WGS) entry which is preliminary data.</text>
</comment>
<evidence type="ECO:0000259" key="9">
    <source>
        <dbReference type="Pfam" id="PF02878"/>
    </source>
</evidence>
<keyword evidence="6 12" id="KW-0413">Isomerase</keyword>
<dbReference type="Gene3D" id="3.40.120.10">
    <property type="entry name" value="Alpha-D-Glucose-1,6-Bisphosphate, subunit A, domain 3"/>
    <property type="match status" value="3"/>
</dbReference>
<dbReference type="InterPro" id="IPR005846">
    <property type="entry name" value="A-D-PHexomutase_a/b/a-III"/>
</dbReference>
<name>A0A150HCL7_9MICO</name>
<dbReference type="PANTHER" id="PTHR43771">
    <property type="entry name" value="PHOSPHOMANNOMUTASE"/>
    <property type="match status" value="1"/>
</dbReference>
<dbReference type="InterPro" id="IPR005843">
    <property type="entry name" value="A-D-PHexomutase_C"/>
</dbReference>
<dbReference type="Proteomes" id="UP000243589">
    <property type="component" value="Unassembled WGS sequence"/>
</dbReference>
<feature type="domain" description="Alpha-D-phosphohexomutase alpha/beta/alpha" evidence="10">
    <location>
        <begin position="176"/>
        <end position="283"/>
    </location>
</feature>
<evidence type="ECO:0000256" key="7">
    <source>
        <dbReference type="RuleBase" id="RU004326"/>
    </source>
</evidence>
<evidence type="ECO:0000259" key="10">
    <source>
        <dbReference type="Pfam" id="PF02879"/>
    </source>
</evidence>
<comment type="similarity">
    <text evidence="2 7">Belongs to the phosphohexose mutase family.</text>
</comment>
<evidence type="ECO:0000256" key="2">
    <source>
        <dbReference type="ARBA" id="ARBA00010231"/>
    </source>
</evidence>
<dbReference type="Pfam" id="PF02880">
    <property type="entry name" value="PGM_PMM_III"/>
    <property type="match status" value="1"/>
</dbReference>
<dbReference type="PANTHER" id="PTHR43771:SF1">
    <property type="entry name" value="PHOSPHOMANNOMUTASE"/>
    <property type="match status" value="1"/>
</dbReference>
<comment type="cofactor">
    <cofactor evidence="1">
        <name>Mg(2+)</name>
        <dbReference type="ChEBI" id="CHEBI:18420"/>
    </cofactor>
</comment>
<proteinExistence type="inferred from homology"/>
<keyword evidence="13" id="KW-1185">Reference proteome</keyword>